<dbReference type="Proteomes" id="UP000269097">
    <property type="component" value="Chromosome"/>
</dbReference>
<sequence>MQEGNVTGMIMTRPELVKIITKAKGIVQWNTVSEACLWFRMEVEEKAVTTFPIIRMACGKLETTQNLRQDIPMARQSMSANRKDRKTLNE</sequence>
<evidence type="ECO:0000256" key="1">
    <source>
        <dbReference type="SAM" id="MobiDB-lite"/>
    </source>
</evidence>
<name>A0A3G3K3H3_9BACL</name>
<dbReference type="EMBL" id="CP033433">
    <property type="protein sequence ID" value="AYQ74992.1"/>
    <property type="molecule type" value="Genomic_DNA"/>
</dbReference>
<accession>A0A3G3K3H3</accession>
<proteinExistence type="predicted"/>
<reference evidence="2 3" key="1">
    <citation type="submission" date="2018-10" db="EMBL/GenBank/DDBJ databases">
        <title>Genome Sequence of Cohnella sp.</title>
        <authorList>
            <person name="Srinivasan S."/>
            <person name="Kim M.K."/>
        </authorList>
    </citation>
    <scope>NUCLEOTIDE SEQUENCE [LARGE SCALE GENOMIC DNA]</scope>
    <source>
        <strain evidence="2 3">18JY8-7</strain>
    </source>
</reference>
<feature type="region of interest" description="Disordered" evidence="1">
    <location>
        <begin position="69"/>
        <end position="90"/>
    </location>
</feature>
<organism evidence="2 3">
    <name type="scientific">Cohnella candidum</name>
    <dbReference type="NCBI Taxonomy" id="2674991"/>
    <lineage>
        <taxon>Bacteria</taxon>
        <taxon>Bacillati</taxon>
        <taxon>Bacillota</taxon>
        <taxon>Bacilli</taxon>
        <taxon>Bacillales</taxon>
        <taxon>Paenibacillaceae</taxon>
        <taxon>Cohnella</taxon>
    </lineage>
</organism>
<dbReference type="KEGG" id="coh:EAV92_21995"/>
<gene>
    <name evidence="2" type="ORF">EAV92_21995</name>
</gene>
<dbReference type="AlphaFoldDB" id="A0A3G3K3H3"/>
<evidence type="ECO:0000313" key="2">
    <source>
        <dbReference type="EMBL" id="AYQ74992.1"/>
    </source>
</evidence>
<evidence type="ECO:0000313" key="3">
    <source>
        <dbReference type="Proteomes" id="UP000269097"/>
    </source>
</evidence>
<keyword evidence="3" id="KW-1185">Reference proteome</keyword>
<protein>
    <submittedName>
        <fullName evidence="2">Uncharacterized protein</fullName>
    </submittedName>
</protein>